<keyword evidence="4" id="KW-0804">Transcription</keyword>
<dbReference type="GO" id="GO:0003677">
    <property type="term" value="F:DNA binding"/>
    <property type="evidence" value="ECO:0007669"/>
    <property type="project" value="UniProtKB-KW"/>
</dbReference>
<reference evidence="6 7" key="1">
    <citation type="submission" date="2010-12" db="EMBL/GenBank/DDBJ databases">
        <title>The Genome Sequence of Coprobacillus sp. strain 29_1.</title>
        <authorList>
            <consortium name="The Broad Institute Genome Sequencing Platform"/>
            <person name="Earl A."/>
            <person name="Ward D."/>
            <person name="Feldgarden M."/>
            <person name="Gevers D."/>
            <person name="Daigneault M."/>
            <person name="Sibley C.D."/>
            <person name="White A."/>
            <person name="Strauss J."/>
            <person name="Allen-Vercoe E."/>
            <person name="Young S.K."/>
            <person name="Zeng Q."/>
            <person name="Gargeya S."/>
            <person name="Fitzgerald M."/>
            <person name="Haas B."/>
            <person name="Abouelleil A."/>
            <person name="Alvarado L."/>
            <person name="Arachchi H.M."/>
            <person name="Berlin A."/>
            <person name="Brown A."/>
            <person name="Chapman S.B."/>
            <person name="Chen Z."/>
            <person name="Dunbar C."/>
            <person name="Freedman E."/>
            <person name="Gearin G."/>
            <person name="Gellesch M."/>
            <person name="Goldberg J."/>
            <person name="Griggs A."/>
            <person name="Gujja S."/>
            <person name="Heilman E."/>
            <person name="Heiman D."/>
            <person name="Howarth C."/>
            <person name="Larson L."/>
            <person name="Lui A."/>
            <person name="MacDonald P.J.P."/>
            <person name="Mehta T."/>
            <person name="Montmayeur A."/>
            <person name="Murphy C."/>
            <person name="Neiman D."/>
            <person name="Pearson M."/>
            <person name="Priest M."/>
            <person name="Roberts A."/>
            <person name="Saif S."/>
            <person name="Shea T."/>
            <person name="Shenoy N."/>
            <person name="Sisk P."/>
            <person name="Stolte C."/>
            <person name="Sykes S."/>
            <person name="White J."/>
            <person name="Yandava C."/>
            <person name="Nusbaum C."/>
            <person name="Birren B."/>
        </authorList>
    </citation>
    <scope>NUCLEOTIDE SEQUENCE [LARGE SCALE GENOMIC DNA]</scope>
    <source>
        <strain evidence="6 7">29_1</strain>
    </source>
</reference>
<proteinExistence type="inferred from homology"/>
<name>E7GA07_9FIRM</name>
<dbReference type="Gene3D" id="3.40.190.290">
    <property type="match status" value="1"/>
</dbReference>
<dbReference type="InterPro" id="IPR005119">
    <property type="entry name" value="LysR_subst-bd"/>
</dbReference>
<organism evidence="6 7">
    <name type="scientific">Coprobacillus cateniformis</name>
    <dbReference type="NCBI Taxonomy" id="100884"/>
    <lineage>
        <taxon>Bacteria</taxon>
        <taxon>Bacillati</taxon>
        <taxon>Bacillota</taxon>
        <taxon>Erysipelotrichia</taxon>
        <taxon>Erysipelotrichales</taxon>
        <taxon>Coprobacillaceae</taxon>
        <taxon>Coprobacillus</taxon>
    </lineage>
</organism>
<dbReference type="PANTHER" id="PTHR30419:SF8">
    <property type="entry name" value="NITROGEN ASSIMILATION TRANSCRIPTIONAL ACTIVATOR-RELATED"/>
    <property type="match status" value="1"/>
</dbReference>
<accession>E7GA07</accession>
<evidence type="ECO:0000313" key="7">
    <source>
        <dbReference type="Proteomes" id="UP000003157"/>
    </source>
</evidence>
<evidence type="ECO:0000256" key="4">
    <source>
        <dbReference type="ARBA" id="ARBA00023163"/>
    </source>
</evidence>
<dbReference type="EMBL" id="ADKX01000030">
    <property type="protein sequence ID" value="EFW05015.1"/>
    <property type="molecule type" value="Genomic_DNA"/>
</dbReference>
<dbReference type="InterPro" id="IPR050950">
    <property type="entry name" value="HTH-type_LysR_regulators"/>
</dbReference>
<dbReference type="eggNOG" id="COG0583">
    <property type="taxonomic scope" value="Bacteria"/>
</dbReference>
<dbReference type="CDD" id="cd05466">
    <property type="entry name" value="PBP2_LTTR_substrate"/>
    <property type="match status" value="1"/>
</dbReference>
<dbReference type="SUPFAM" id="SSF46785">
    <property type="entry name" value="Winged helix' DNA-binding domain"/>
    <property type="match status" value="1"/>
</dbReference>
<dbReference type="Proteomes" id="UP000003157">
    <property type="component" value="Unassembled WGS sequence"/>
</dbReference>
<keyword evidence="2" id="KW-0805">Transcription regulation</keyword>
<dbReference type="FunFam" id="1.10.10.10:FF:000001">
    <property type="entry name" value="LysR family transcriptional regulator"/>
    <property type="match status" value="1"/>
</dbReference>
<dbReference type="PRINTS" id="PR00039">
    <property type="entry name" value="HTHLYSR"/>
</dbReference>
<dbReference type="InterPro" id="IPR036390">
    <property type="entry name" value="WH_DNA-bd_sf"/>
</dbReference>
<evidence type="ECO:0000259" key="5">
    <source>
        <dbReference type="PROSITE" id="PS50931"/>
    </source>
</evidence>
<dbReference type="STRING" id="100884.GCA_000269565_03440"/>
<dbReference type="HOGENOM" id="CLU_039613_6_2_9"/>
<dbReference type="SUPFAM" id="SSF53850">
    <property type="entry name" value="Periplasmic binding protein-like II"/>
    <property type="match status" value="1"/>
</dbReference>
<dbReference type="Pfam" id="PF03466">
    <property type="entry name" value="LysR_substrate"/>
    <property type="match status" value="1"/>
</dbReference>
<comment type="caution">
    <text evidence="6">The sequence shown here is derived from an EMBL/GenBank/DDBJ whole genome shotgun (WGS) entry which is preliminary data.</text>
</comment>
<dbReference type="GeneID" id="78231198"/>
<dbReference type="Gene3D" id="1.10.10.10">
    <property type="entry name" value="Winged helix-like DNA-binding domain superfamily/Winged helix DNA-binding domain"/>
    <property type="match status" value="1"/>
</dbReference>
<dbReference type="PROSITE" id="PS50931">
    <property type="entry name" value="HTH_LYSR"/>
    <property type="match status" value="1"/>
</dbReference>
<feature type="domain" description="HTH lysR-type" evidence="5">
    <location>
        <begin position="1"/>
        <end position="58"/>
    </location>
</feature>
<protein>
    <submittedName>
        <fullName evidence="6">Transcriptional regulator</fullName>
    </submittedName>
</protein>
<dbReference type="GO" id="GO:0003700">
    <property type="term" value="F:DNA-binding transcription factor activity"/>
    <property type="evidence" value="ECO:0007669"/>
    <property type="project" value="InterPro"/>
</dbReference>
<evidence type="ECO:0000256" key="2">
    <source>
        <dbReference type="ARBA" id="ARBA00023015"/>
    </source>
</evidence>
<sequence length="292" mass="33727">MEIRTLQYFLTIAREKNISKAAEYLHMTQPTLSRQMKELEEQLGKQLFTRGNRQISLTDEGMILKKRAEEIISIVERAEAEVRANEELLTGDIHVGCTEKIGLKHIAQSLALMQEKHPFVRVHIKYGSTEDISSQIEKSELDFGIVIEPVDFMKYDYLKITHSHTWGVLMSQESPLSQLEYITADDLRQVSLLCPSQELVKNEIAGWVGGNQRKLNIVGTYNFPFALSSLVKESHLYALCFEQSFDDAMDNVCFRPLTPAIEENMVFIWRKYQVFSKPIEIFMNMLKEKVQK</sequence>
<dbReference type="AlphaFoldDB" id="E7GA07"/>
<keyword evidence="3" id="KW-0238">DNA-binding</keyword>
<dbReference type="RefSeq" id="WP_008788705.1">
    <property type="nucleotide sequence ID" value="NZ_AKCB01000003.1"/>
</dbReference>
<keyword evidence="7" id="KW-1185">Reference proteome</keyword>
<comment type="similarity">
    <text evidence="1">Belongs to the LysR transcriptional regulatory family.</text>
</comment>
<dbReference type="OrthoDB" id="9803714at2"/>
<evidence type="ECO:0000256" key="1">
    <source>
        <dbReference type="ARBA" id="ARBA00009437"/>
    </source>
</evidence>
<dbReference type="GO" id="GO:0005829">
    <property type="term" value="C:cytosol"/>
    <property type="evidence" value="ECO:0007669"/>
    <property type="project" value="TreeGrafter"/>
</dbReference>
<dbReference type="Pfam" id="PF00126">
    <property type="entry name" value="HTH_1"/>
    <property type="match status" value="1"/>
</dbReference>
<evidence type="ECO:0000313" key="6">
    <source>
        <dbReference type="EMBL" id="EFW05015.1"/>
    </source>
</evidence>
<gene>
    <name evidence="6" type="ORF">HMPREF9488_01597</name>
</gene>
<dbReference type="PANTHER" id="PTHR30419">
    <property type="entry name" value="HTH-TYPE TRANSCRIPTIONAL REGULATOR YBHD"/>
    <property type="match status" value="1"/>
</dbReference>
<dbReference type="InterPro" id="IPR036388">
    <property type="entry name" value="WH-like_DNA-bd_sf"/>
</dbReference>
<evidence type="ECO:0000256" key="3">
    <source>
        <dbReference type="ARBA" id="ARBA00023125"/>
    </source>
</evidence>
<dbReference type="InterPro" id="IPR000847">
    <property type="entry name" value="LysR_HTH_N"/>
</dbReference>